<dbReference type="Gene3D" id="3.40.50.300">
    <property type="entry name" value="P-loop containing nucleotide triphosphate hydrolases"/>
    <property type="match status" value="1"/>
</dbReference>
<keyword evidence="3" id="KW-0547">Nucleotide-binding</keyword>
<dbReference type="PANTHER" id="PTHR43335:SF2">
    <property type="entry name" value="ABC TRANSPORTER, ATP-BINDING PROTEIN"/>
    <property type="match status" value="1"/>
</dbReference>
<dbReference type="PROSITE" id="PS50893">
    <property type="entry name" value="ABC_TRANSPORTER_2"/>
    <property type="match status" value="1"/>
</dbReference>
<keyword evidence="2" id="KW-0813">Transport</keyword>
<dbReference type="Proteomes" id="UP000072605">
    <property type="component" value="Unassembled WGS sequence"/>
</dbReference>
<evidence type="ECO:0000313" key="6">
    <source>
        <dbReference type="EMBL" id="KTR28763.1"/>
    </source>
</evidence>
<protein>
    <recommendedName>
        <fullName evidence="5">ABC transporter domain-containing protein</fullName>
    </recommendedName>
</protein>
<dbReference type="EMBL" id="LDQV01000001">
    <property type="protein sequence ID" value="KTR28763.1"/>
    <property type="molecule type" value="Genomic_DNA"/>
</dbReference>
<proteinExistence type="inferred from homology"/>
<dbReference type="AlphaFoldDB" id="A0AAW3MHZ0"/>
<keyword evidence="4" id="KW-0067">ATP-binding</keyword>
<evidence type="ECO:0000313" key="7">
    <source>
        <dbReference type="Proteomes" id="UP000072605"/>
    </source>
</evidence>
<dbReference type="InterPro" id="IPR027417">
    <property type="entry name" value="P-loop_NTPase"/>
</dbReference>
<evidence type="ECO:0000256" key="2">
    <source>
        <dbReference type="ARBA" id="ARBA00022448"/>
    </source>
</evidence>
<dbReference type="Pfam" id="PF00005">
    <property type="entry name" value="ABC_tran"/>
    <property type="match status" value="1"/>
</dbReference>
<comment type="similarity">
    <text evidence="1">Belongs to the ABC transporter superfamily.</text>
</comment>
<evidence type="ECO:0000256" key="3">
    <source>
        <dbReference type="ARBA" id="ARBA00022741"/>
    </source>
</evidence>
<organism evidence="6 7">
    <name type="scientific">Exiguobacterium indicum</name>
    <dbReference type="NCBI Taxonomy" id="296995"/>
    <lineage>
        <taxon>Bacteria</taxon>
        <taxon>Bacillati</taxon>
        <taxon>Bacillota</taxon>
        <taxon>Bacilli</taxon>
        <taxon>Bacillales</taxon>
        <taxon>Bacillales Family XII. Incertae Sedis</taxon>
        <taxon>Exiguobacterium</taxon>
    </lineage>
</organism>
<dbReference type="PANTHER" id="PTHR43335">
    <property type="entry name" value="ABC TRANSPORTER, ATP-BINDING PROTEIN"/>
    <property type="match status" value="1"/>
</dbReference>
<evidence type="ECO:0000259" key="5">
    <source>
        <dbReference type="PROSITE" id="PS50893"/>
    </source>
</evidence>
<evidence type="ECO:0000256" key="4">
    <source>
        <dbReference type="ARBA" id="ARBA00022840"/>
    </source>
</evidence>
<dbReference type="SUPFAM" id="SSF52540">
    <property type="entry name" value="P-loop containing nucleoside triphosphate hydrolases"/>
    <property type="match status" value="1"/>
</dbReference>
<feature type="domain" description="ABC transporter" evidence="5">
    <location>
        <begin position="3"/>
        <end position="232"/>
    </location>
</feature>
<reference evidence="6 7" key="1">
    <citation type="journal article" date="2016" name="Front. Microbiol.">
        <title>Genomic Resource of Rice Seed Associated Bacteria.</title>
        <authorList>
            <person name="Midha S."/>
            <person name="Bansal K."/>
            <person name="Sharma S."/>
            <person name="Kumar N."/>
            <person name="Patil P.P."/>
            <person name="Chaudhry V."/>
            <person name="Patil P.B."/>
        </authorList>
    </citation>
    <scope>NUCLEOTIDE SEQUENCE [LARGE SCALE GENOMIC DNA]</scope>
    <source>
        <strain evidence="6 7">RSA11</strain>
    </source>
</reference>
<dbReference type="GO" id="GO:0016887">
    <property type="term" value="F:ATP hydrolysis activity"/>
    <property type="evidence" value="ECO:0007669"/>
    <property type="project" value="InterPro"/>
</dbReference>
<dbReference type="InterPro" id="IPR003439">
    <property type="entry name" value="ABC_transporter-like_ATP-bd"/>
</dbReference>
<comment type="caution">
    <text evidence="6">The sequence shown here is derived from an EMBL/GenBank/DDBJ whole genome shotgun (WGS) entry which is preliminary data.</text>
</comment>
<gene>
    <name evidence="6" type="ORF">RSA11_00065</name>
</gene>
<dbReference type="InterPro" id="IPR003593">
    <property type="entry name" value="AAA+_ATPase"/>
</dbReference>
<dbReference type="GO" id="GO:0005524">
    <property type="term" value="F:ATP binding"/>
    <property type="evidence" value="ECO:0007669"/>
    <property type="project" value="UniProtKB-KW"/>
</dbReference>
<accession>A0AAW3MHZ0</accession>
<dbReference type="SMART" id="SM00382">
    <property type="entry name" value="AAA"/>
    <property type="match status" value="1"/>
</dbReference>
<sequence>MKLEIEQLSKIYPNRKQALQEITLTLEAGVYALFGENGAGKTTLMKILAGLLRPSQGVIRVDGHVVSPLEETYRERIGYLPQETPLYGDFTATQFLTYLATVKGVPQSVITSRVEQALIDVNLLEQKNQKLRRFSGGMKRRIGIAQLLLNDSDFLIIDEPTAGLDPKERIHFRNVIATIARKRIVLLSTHIVSDVGSIAKDIILMQQGKIIRQANPYTLLDEIATSIWSVDVSDETLLILQETYQMGAIHQTRSGKNRVRIISSDRPHPDAIQEEPQLEDLYLYHLDERMRGA</sequence>
<dbReference type="InterPro" id="IPR017871">
    <property type="entry name" value="ABC_transporter-like_CS"/>
</dbReference>
<evidence type="ECO:0000256" key="1">
    <source>
        <dbReference type="ARBA" id="ARBA00005417"/>
    </source>
</evidence>
<dbReference type="PROSITE" id="PS00211">
    <property type="entry name" value="ABC_TRANSPORTER_1"/>
    <property type="match status" value="1"/>
</dbReference>
<name>A0AAW3MHZ0_9BACL</name>
<dbReference type="RefSeq" id="WP_058712858.1">
    <property type="nucleotide sequence ID" value="NZ_LDQV01000001.1"/>
</dbReference>